<reference evidence="2" key="1">
    <citation type="submission" date="2023-03" db="EMBL/GenBank/DDBJ databases">
        <title>Actinorhabdospora filicis NBRC 111898.</title>
        <authorList>
            <person name="Ichikawa N."/>
            <person name="Sato H."/>
            <person name="Tonouchi N."/>
        </authorList>
    </citation>
    <scope>NUCLEOTIDE SEQUENCE</scope>
    <source>
        <strain evidence="2">NBRC 111898</strain>
    </source>
</reference>
<comment type="caution">
    <text evidence="2">The sequence shown here is derived from an EMBL/GenBank/DDBJ whole genome shotgun (WGS) entry which is preliminary data.</text>
</comment>
<proteinExistence type="predicted"/>
<feature type="region of interest" description="Disordered" evidence="1">
    <location>
        <begin position="40"/>
        <end position="61"/>
    </location>
</feature>
<evidence type="ECO:0000313" key="3">
    <source>
        <dbReference type="Proteomes" id="UP001165079"/>
    </source>
</evidence>
<name>A0A9W6SSH3_9ACTN</name>
<organism evidence="2 3">
    <name type="scientific">Actinorhabdospora filicis</name>
    <dbReference type="NCBI Taxonomy" id="1785913"/>
    <lineage>
        <taxon>Bacteria</taxon>
        <taxon>Bacillati</taxon>
        <taxon>Actinomycetota</taxon>
        <taxon>Actinomycetes</taxon>
        <taxon>Micromonosporales</taxon>
        <taxon>Micromonosporaceae</taxon>
        <taxon>Actinorhabdospora</taxon>
    </lineage>
</organism>
<sequence length="263" mass="27596">MAVVPVDEHARPRRDWVLPLSLIAAAALSVALAARTGDEAVPTAAPPAPAPATAASHGETRVPGDERITVTCDGFTGHLTIGHPDFAPAWAARADHCAIERPAGIPLTGPERRALETAGRHDDADVKFLYGVCAEADPAGVYASADYAATPEQAAEIRGALVLCPGHPLAAELGATAERGEQDAELAAGGRIFGPGTLIVGAEIQPGTYAVTGDIENCHWIRRGQGGAVLDEYFSLTDRRVVVMIQENDYSFFSESCGRWRPA</sequence>
<evidence type="ECO:0000313" key="2">
    <source>
        <dbReference type="EMBL" id="GLZ81017.1"/>
    </source>
</evidence>
<dbReference type="Proteomes" id="UP001165079">
    <property type="component" value="Unassembled WGS sequence"/>
</dbReference>
<evidence type="ECO:0000256" key="1">
    <source>
        <dbReference type="SAM" id="MobiDB-lite"/>
    </source>
</evidence>
<accession>A0A9W6SSH3</accession>
<gene>
    <name evidence="2" type="ORF">Afil01_58240</name>
</gene>
<keyword evidence="3" id="KW-1185">Reference proteome</keyword>
<dbReference type="AlphaFoldDB" id="A0A9W6SSH3"/>
<dbReference type="EMBL" id="BSTX01000004">
    <property type="protein sequence ID" value="GLZ81017.1"/>
    <property type="molecule type" value="Genomic_DNA"/>
</dbReference>
<protein>
    <submittedName>
        <fullName evidence="2">Uncharacterized protein</fullName>
    </submittedName>
</protein>